<evidence type="ECO:0000256" key="2">
    <source>
        <dbReference type="ARBA" id="ARBA00022475"/>
    </source>
</evidence>
<dbReference type="InterPro" id="IPR016181">
    <property type="entry name" value="Acyl_CoA_acyltransferase"/>
</dbReference>
<evidence type="ECO:0000313" key="7">
    <source>
        <dbReference type="EMBL" id="PAU44678.1"/>
    </source>
</evidence>
<gene>
    <name evidence="7" type="ORF">CK936_33625</name>
</gene>
<dbReference type="AlphaFoldDB" id="A0A2A2CWU4"/>
<dbReference type="GO" id="GO:0005886">
    <property type="term" value="C:plasma membrane"/>
    <property type="evidence" value="ECO:0007669"/>
    <property type="project" value="UniProtKB-SubCell"/>
</dbReference>
<dbReference type="GO" id="GO:0055091">
    <property type="term" value="P:phospholipid homeostasis"/>
    <property type="evidence" value="ECO:0007669"/>
    <property type="project" value="TreeGrafter"/>
</dbReference>
<dbReference type="Proteomes" id="UP000218944">
    <property type="component" value="Unassembled WGS sequence"/>
</dbReference>
<organism evidence="7 8">
    <name type="scientific">Streptomyces albireticuli</name>
    <dbReference type="NCBI Taxonomy" id="1940"/>
    <lineage>
        <taxon>Bacteria</taxon>
        <taxon>Bacillati</taxon>
        <taxon>Actinomycetota</taxon>
        <taxon>Actinomycetes</taxon>
        <taxon>Kitasatosporales</taxon>
        <taxon>Streptomycetaceae</taxon>
        <taxon>Streptomyces</taxon>
    </lineage>
</organism>
<evidence type="ECO:0000256" key="3">
    <source>
        <dbReference type="ARBA" id="ARBA00022692"/>
    </source>
</evidence>
<sequence length="330" mass="36371">MRPATPAPDEIHKLLQRYADNPSAFLALNERTEHFRSDGLDGFVAYRASGRHLLQFGGPFAHPVDRAALLAAFRAHAARSRKRVIAVQLQSEDARLYAANGFTVNRLGSSYAIRLADFTLRGKPFVRLRNKISRARRSGLVVEEADPFAVDAELTAVDRDWLRGKGRFTKELAFLVGERLGGAAASRRLFVGRIEGAAVGYISYSPVYGTRPGWLHDLTRRRREAPPGVMEAINATAVEAFSAEDAAWLHLGFTPFVGLDSEPEMPGAGAGVARIVRFLAAHGEKVYPSRTQLAYKEKWAPHVVLPEYLAFEGRPSLGAIVRLMRVVNAI</sequence>
<evidence type="ECO:0000313" key="8">
    <source>
        <dbReference type="Proteomes" id="UP000218944"/>
    </source>
</evidence>
<dbReference type="SUPFAM" id="SSF55729">
    <property type="entry name" value="Acyl-CoA N-acyltransferases (Nat)"/>
    <property type="match status" value="1"/>
</dbReference>
<reference evidence="7 8" key="1">
    <citation type="submission" date="2017-08" db="EMBL/GenBank/DDBJ databases">
        <title>Genome sequence of Streptomyces albireticuli NRRL B-1670.</title>
        <authorList>
            <person name="Graham D.E."/>
            <person name="Mahan K.M."/>
            <person name="Klingeman D.M."/>
            <person name="Hettich R.L."/>
            <person name="Parry R.J."/>
            <person name="Spain J.C."/>
        </authorList>
    </citation>
    <scope>NUCLEOTIDE SEQUENCE [LARGE SCALE GENOMIC DNA]</scope>
    <source>
        <strain evidence="7 8">NRRL B-1670</strain>
    </source>
</reference>
<dbReference type="GO" id="GO:0016755">
    <property type="term" value="F:aminoacyltransferase activity"/>
    <property type="evidence" value="ECO:0007669"/>
    <property type="project" value="TreeGrafter"/>
</dbReference>
<comment type="subcellular location">
    <subcellularLocation>
        <location evidence="1">Cell membrane</location>
        <topology evidence="1">Multi-pass membrane protein</topology>
    </subcellularLocation>
</comment>
<dbReference type="PANTHER" id="PTHR34697">
    <property type="entry name" value="PHOSPHATIDYLGLYCEROL LYSYLTRANSFERASE"/>
    <property type="match status" value="1"/>
</dbReference>
<evidence type="ECO:0000256" key="5">
    <source>
        <dbReference type="ARBA" id="ARBA00023136"/>
    </source>
</evidence>
<comment type="caution">
    <text evidence="7">The sequence shown here is derived from an EMBL/GenBank/DDBJ whole genome shotgun (WGS) entry which is preliminary data.</text>
</comment>
<evidence type="ECO:0000259" key="6">
    <source>
        <dbReference type="Pfam" id="PF09924"/>
    </source>
</evidence>
<keyword evidence="5" id="KW-0472">Membrane</keyword>
<proteinExistence type="predicted"/>
<keyword evidence="2" id="KW-1003">Cell membrane</keyword>
<dbReference type="EMBL" id="NSJV01000638">
    <property type="protein sequence ID" value="PAU44678.1"/>
    <property type="molecule type" value="Genomic_DNA"/>
</dbReference>
<keyword evidence="8" id="KW-1185">Reference proteome</keyword>
<evidence type="ECO:0000256" key="1">
    <source>
        <dbReference type="ARBA" id="ARBA00004651"/>
    </source>
</evidence>
<feature type="domain" description="Phosphatidylglycerol lysyltransferase C-terminal" evidence="6">
    <location>
        <begin position="13"/>
        <end position="311"/>
    </location>
</feature>
<evidence type="ECO:0000256" key="4">
    <source>
        <dbReference type="ARBA" id="ARBA00022989"/>
    </source>
</evidence>
<dbReference type="InterPro" id="IPR024320">
    <property type="entry name" value="LPG_synthase_C"/>
</dbReference>
<name>A0A2A2CWU4_9ACTN</name>
<protein>
    <recommendedName>
        <fullName evidence="6">Phosphatidylglycerol lysyltransferase C-terminal domain-containing protein</fullName>
    </recommendedName>
</protein>
<keyword evidence="3" id="KW-0812">Transmembrane</keyword>
<dbReference type="RefSeq" id="WP_095584721.1">
    <property type="nucleotide sequence ID" value="NZ_JAJQQQ010000001.1"/>
</dbReference>
<accession>A0A2A2CWU4</accession>
<keyword evidence="4" id="KW-1133">Transmembrane helix</keyword>
<dbReference type="InterPro" id="IPR051211">
    <property type="entry name" value="PG_lysyltransferase"/>
</dbReference>
<dbReference type="Pfam" id="PF09924">
    <property type="entry name" value="LPG_synthase_C"/>
    <property type="match status" value="1"/>
</dbReference>
<dbReference type="PANTHER" id="PTHR34697:SF2">
    <property type="entry name" value="PHOSPHATIDYLGLYCEROL LYSYLTRANSFERASE"/>
    <property type="match status" value="1"/>
</dbReference>